<evidence type="ECO:0000259" key="1">
    <source>
        <dbReference type="Pfam" id="PF00753"/>
    </source>
</evidence>
<dbReference type="InterPro" id="IPR036866">
    <property type="entry name" value="RibonucZ/Hydroxyglut_hydro"/>
</dbReference>
<accession>T0ZAA7</accession>
<sequence length="92" mass="9991">MKVSGSIERIDGTMANAYTFTLNGKVILIDAGTRGSGKKIVSYFNSRGTKPDIVLITHYHPDHIGGLKTLKDAFSPIIYMPDREVDVATGHA</sequence>
<dbReference type="AlphaFoldDB" id="T0ZAA7"/>
<evidence type="ECO:0000313" key="2">
    <source>
        <dbReference type="EMBL" id="EQD41007.1"/>
    </source>
</evidence>
<name>T0ZAA7_9ZZZZ</name>
<feature type="non-terminal residue" evidence="2">
    <location>
        <position position="92"/>
    </location>
</feature>
<reference evidence="2" key="2">
    <citation type="journal article" date="2014" name="ISME J.">
        <title>Microbial stratification in low pH oxic and suboxic macroscopic growths along an acid mine drainage.</title>
        <authorList>
            <person name="Mendez-Garcia C."/>
            <person name="Mesa V."/>
            <person name="Sprenger R.R."/>
            <person name="Richter M."/>
            <person name="Diez M.S."/>
            <person name="Solano J."/>
            <person name="Bargiela R."/>
            <person name="Golyshina O.V."/>
            <person name="Manteca A."/>
            <person name="Ramos J.L."/>
            <person name="Gallego J.R."/>
            <person name="Llorente I."/>
            <person name="Martins Dos Santos V.A."/>
            <person name="Jensen O.N."/>
            <person name="Pelaez A.I."/>
            <person name="Sanchez J."/>
            <person name="Ferrer M."/>
        </authorList>
    </citation>
    <scope>NUCLEOTIDE SEQUENCE</scope>
</reference>
<dbReference type="Gene3D" id="3.60.15.10">
    <property type="entry name" value="Ribonuclease Z/Hydroxyacylglutathione hydrolase-like"/>
    <property type="match status" value="1"/>
</dbReference>
<dbReference type="EMBL" id="AUZZ01007807">
    <property type="protein sequence ID" value="EQD41007.1"/>
    <property type="molecule type" value="Genomic_DNA"/>
</dbReference>
<reference evidence="2" key="1">
    <citation type="submission" date="2013-08" db="EMBL/GenBank/DDBJ databases">
        <authorList>
            <person name="Mendez C."/>
            <person name="Richter M."/>
            <person name="Ferrer M."/>
            <person name="Sanchez J."/>
        </authorList>
    </citation>
    <scope>NUCLEOTIDE SEQUENCE</scope>
</reference>
<dbReference type="InterPro" id="IPR001279">
    <property type="entry name" value="Metallo-B-lactamas"/>
</dbReference>
<organism evidence="2">
    <name type="scientific">mine drainage metagenome</name>
    <dbReference type="NCBI Taxonomy" id="410659"/>
    <lineage>
        <taxon>unclassified sequences</taxon>
        <taxon>metagenomes</taxon>
        <taxon>ecological metagenomes</taxon>
    </lineage>
</organism>
<proteinExistence type="predicted"/>
<dbReference type="SUPFAM" id="SSF56281">
    <property type="entry name" value="Metallo-hydrolase/oxidoreductase"/>
    <property type="match status" value="1"/>
</dbReference>
<gene>
    <name evidence="2" type="ORF">B2A_10843</name>
</gene>
<dbReference type="Pfam" id="PF00753">
    <property type="entry name" value="Lactamase_B"/>
    <property type="match status" value="1"/>
</dbReference>
<protein>
    <submittedName>
        <fullName evidence="2">Beta-lactamase-like domain protein</fullName>
    </submittedName>
</protein>
<feature type="domain" description="Metallo-beta-lactamase" evidence="1">
    <location>
        <begin position="12"/>
        <end position="88"/>
    </location>
</feature>
<comment type="caution">
    <text evidence="2">The sequence shown here is derived from an EMBL/GenBank/DDBJ whole genome shotgun (WGS) entry which is preliminary data.</text>
</comment>